<dbReference type="Pfam" id="PF04079">
    <property type="entry name" value="SMC_ScpB"/>
    <property type="match status" value="1"/>
</dbReference>
<sequence length="183" mass="20625">MLTTNIESILFAAAKPISLDQLKKYFDTSAETIAEAVEDIRTRYNRGTSGIHLLEQEGKVQFVTNPDASEDVTSFLKKDATSLLTKPSLETLTVIAYRGPVTRPELEQIRGVNCGIILRNLLIRGFIEETQDRVRLQPVYSVSIDFMRKLGLTHLEELPEYESFHTNASIDELLKTTPEEPVV</sequence>
<keyword evidence="2" id="KW-0132">Cell division</keyword>
<evidence type="ECO:0000256" key="4">
    <source>
        <dbReference type="ARBA" id="ARBA00023306"/>
    </source>
</evidence>
<dbReference type="AlphaFoldDB" id="A0A1F7V7P6"/>
<dbReference type="InterPro" id="IPR036390">
    <property type="entry name" value="WH_DNA-bd_sf"/>
</dbReference>
<evidence type="ECO:0000313" key="5">
    <source>
        <dbReference type="EMBL" id="OGL86606.1"/>
    </source>
</evidence>
<name>A0A1F7V7P6_9BACT</name>
<evidence type="ECO:0000256" key="2">
    <source>
        <dbReference type="ARBA" id="ARBA00022618"/>
    </source>
</evidence>
<dbReference type="InterPro" id="IPR005234">
    <property type="entry name" value="ScpB_csome_segregation"/>
</dbReference>
<reference evidence="5 6" key="1">
    <citation type="journal article" date="2016" name="Nat. Commun.">
        <title>Thousands of microbial genomes shed light on interconnected biogeochemical processes in an aquifer system.</title>
        <authorList>
            <person name="Anantharaman K."/>
            <person name="Brown C.T."/>
            <person name="Hug L.A."/>
            <person name="Sharon I."/>
            <person name="Castelle C.J."/>
            <person name="Probst A.J."/>
            <person name="Thomas B.C."/>
            <person name="Singh A."/>
            <person name="Wilkins M.J."/>
            <person name="Karaoz U."/>
            <person name="Brodie E.L."/>
            <person name="Williams K.H."/>
            <person name="Hubbard S.S."/>
            <person name="Banfield J.F."/>
        </authorList>
    </citation>
    <scope>NUCLEOTIDE SEQUENCE [LARGE SCALE GENOMIC DNA]</scope>
</reference>
<keyword evidence="4" id="KW-0131">Cell cycle</keyword>
<dbReference type="Proteomes" id="UP000176593">
    <property type="component" value="Unassembled WGS sequence"/>
</dbReference>
<comment type="caution">
    <text evidence="5">The sequence shown here is derived from an EMBL/GenBank/DDBJ whole genome shotgun (WGS) entry which is preliminary data.</text>
</comment>
<keyword evidence="3" id="KW-0159">Chromosome partition</keyword>
<dbReference type="SUPFAM" id="SSF46785">
    <property type="entry name" value="Winged helix' DNA-binding domain"/>
    <property type="match status" value="2"/>
</dbReference>
<proteinExistence type="predicted"/>
<dbReference type="InterPro" id="IPR036388">
    <property type="entry name" value="WH-like_DNA-bd_sf"/>
</dbReference>
<accession>A0A1F7V7P6</accession>
<evidence type="ECO:0000256" key="1">
    <source>
        <dbReference type="ARBA" id="ARBA00022490"/>
    </source>
</evidence>
<gene>
    <name evidence="5" type="ORF">A3I41_04970</name>
</gene>
<dbReference type="GO" id="GO:0051304">
    <property type="term" value="P:chromosome separation"/>
    <property type="evidence" value="ECO:0007669"/>
    <property type="project" value="InterPro"/>
</dbReference>
<dbReference type="NCBIfam" id="TIGR00281">
    <property type="entry name" value="SMC-Scp complex subunit ScpB"/>
    <property type="match status" value="1"/>
</dbReference>
<evidence type="ECO:0000313" key="6">
    <source>
        <dbReference type="Proteomes" id="UP000176593"/>
    </source>
</evidence>
<evidence type="ECO:0000256" key="3">
    <source>
        <dbReference type="ARBA" id="ARBA00022829"/>
    </source>
</evidence>
<dbReference type="EMBL" id="MGEQ01000008">
    <property type="protein sequence ID" value="OGL86606.1"/>
    <property type="molecule type" value="Genomic_DNA"/>
</dbReference>
<organism evidence="5 6">
    <name type="scientific">Candidatus Uhrbacteria bacterium RIFCSPLOWO2_02_FULL_48_18</name>
    <dbReference type="NCBI Taxonomy" id="1802408"/>
    <lineage>
        <taxon>Bacteria</taxon>
        <taxon>Candidatus Uhriibacteriota</taxon>
    </lineage>
</organism>
<keyword evidence="1" id="KW-0963">Cytoplasm</keyword>
<dbReference type="PANTHER" id="PTHR34298">
    <property type="entry name" value="SEGREGATION AND CONDENSATION PROTEIN B"/>
    <property type="match status" value="1"/>
</dbReference>
<dbReference type="PANTHER" id="PTHR34298:SF2">
    <property type="entry name" value="SEGREGATION AND CONDENSATION PROTEIN B"/>
    <property type="match status" value="1"/>
</dbReference>
<dbReference type="Gene3D" id="1.10.10.10">
    <property type="entry name" value="Winged helix-like DNA-binding domain superfamily/Winged helix DNA-binding domain"/>
    <property type="match status" value="2"/>
</dbReference>
<protein>
    <submittedName>
        <fullName evidence="5">SMC-Scp complex subunit ScpB</fullName>
    </submittedName>
</protein>
<dbReference type="GO" id="GO:0051301">
    <property type="term" value="P:cell division"/>
    <property type="evidence" value="ECO:0007669"/>
    <property type="project" value="UniProtKB-KW"/>
</dbReference>